<dbReference type="InterPro" id="IPR011613">
    <property type="entry name" value="GH15-like"/>
</dbReference>
<dbReference type="Proteomes" id="UP001169027">
    <property type="component" value="Unassembled WGS sequence"/>
</dbReference>
<dbReference type="InterPro" id="IPR008928">
    <property type="entry name" value="6-hairpin_glycosidase_sf"/>
</dbReference>
<dbReference type="Gene3D" id="1.50.10.10">
    <property type="match status" value="1"/>
</dbReference>
<evidence type="ECO:0000259" key="2">
    <source>
        <dbReference type="Pfam" id="PF19291"/>
    </source>
</evidence>
<dbReference type="InterPro" id="IPR045582">
    <property type="entry name" value="Trehalase-like_N"/>
</dbReference>
<keyword evidence="3" id="KW-0378">Hydrolase</keyword>
<reference evidence="3" key="1">
    <citation type="submission" date="2023-06" db="EMBL/GenBank/DDBJ databases">
        <authorList>
            <person name="Jiang Y."/>
            <person name="Liu Q."/>
        </authorList>
    </citation>
    <scope>NUCLEOTIDE SEQUENCE</scope>
    <source>
        <strain evidence="3">CGMCC 1.12090</strain>
    </source>
</reference>
<dbReference type="PANTHER" id="PTHR31616">
    <property type="entry name" value="TREHALASE"/>
    <property type="match status" value="1"/>
</dbReference>
<dbReference type="InterPro" id="IPR012341">
    <property type="entry name" value="6hp_glycosidase-like_sf"/>
</dbReference>
<gene>
    <name evidence="3" type="ORF">Q2T77_36435</name>
</gene>
<name>A0ABT8SHR0_9BURK</name>
<sequence length="529" mass="59076">MALRIEDYGLIGDMHTAALVGIDGSIDWLCLPRFDSPACFANLLGTEENGRWRIAPTVDALATTRRYRPSTLVLETEFETAVVPITSQDRCLEADFSVNEGERVCFVLSGYLSWEEAPPPINALDAVAETEAWWRAWSGRSTYKGAWKDEVERSLITLKALTYAPTGGLVAAPTTSLPEFLGGVRNWDYRYCWIRDAALALDALMSAGYVEEATQWRDWVIRAVAGDPDDLQIMYGIAGERRLDEYELGWLAGYEGSAPVRVGNAASGQLQLDVYGELADAIYRARRLGMTAVAAALDPTQSFVLWLERHWREPDDGIWEVRGPRRQFVHSKVMAWVAADRVVKMLQESGYKGAMDELLRMRDDIHEEVCRNGFDAERNTFTQYYGSTQLDAALLLIPQVGFLPATDPRVAGTVEAIQRELVHDGFVMRYIPDKDAADGLPPGEGAFLACSFWLVNDLAMLGRLEEAQALFDRLLSLRNDLGLFAEEYDQAHQRLIGNFPQAFTHLTFIASAVALSEAADLRRSTARNR</sequence>
<dbReference type="Pfam" id="PF19291">
    <property type="entry name" value="TREH_N"/>
    <property type="match status" value="1"/>
</dbReference>
<dbReference type="PANTHER" id="PTHR31616:SF0">
    <property type="entry name" value="GLUCAN 1,4-ALPHA-GLUCOSIDASE"/>
    <property type="match status" value="1"/>
</dbReference>
<dbReference type="GO" id="GO:0016787">
    <property type="term" value="F:hydrolase activity"/>
    <property type="evidence" value="ECO:0007669"/>
    <property type="project" value="UniProtKB-KW"/>
</dbReference>
<dbReference type="SUPFAM" id="SSF48208">
    <property type="entry name" value="Six-hairpin glycosidases"/>
    <property type="match status" value="1"/>
</dbReference>
<dbReference type="RefSeq" id="WP_301816175.1">
    <property type="nucleotide sequence ID" value="NZ_JAUJZH010000047.1"/>
</dbReference>
<dbReference type="EMBL" id="JAUKVY010000047">
    <property type="protein sequence ID" value="MDO1537737.1"/>
    <property type="molecule type" value="Genomic_DNA"/>
</dbReference>
<feature type="domain" description="GH15-like" evidence="1">
    <location>
        <begin position="149"/>
        <end position="511"/>
    </location>
</feature>
<accession>A0ABT8SHR0</accession>
<comment type="caution">
    <text evidence="3">The sequence shown here is derived from an EMBL/GenBank/DDBJ whole genome shotgun (WGS) entry which is preliminary data.</text>
</comment>
<evidence type="ECO:0000313" key="3">
    <source>
        <dbReference type="EMBL" id="MDO1537737.1"/>
    </source>
</evidence>
<protein>
    <submittedName>
        <fullName evidence="3">Glycoside hydrolase family 15 protein</fullName>
    </submittedName>
</protein>
<proteinExistence type="predicted"/>
<organism evidence="3 4">
    <name type="scientific">Variovorax ginsengisoli</name>
    <dbReference type="NCBI Taxonomy" id="363844"/>
    <lineage>
        <taxon>Bacteria</taxon>
        <taxon>Pseudomonadati</taxon>
        <taxon>Pseudomonadota</taxon>
        <taxon>Betaproteobacteria</taxon>
        <taxon>Burkholderiales</taxon>
        <taxon>Comamonadaceae</taxon>
        <taxon>Variovorax</taxon>
    </lineage>
</organism>
<dbReference type="Pfam" id="PF00723">
    <property type="entry name" value="Glyco_hydro_15"/>
    <property type="match status" value="1"/>
</dbReference>
<evidence type="ECO:0000313" key="4">
    <source>
        <dbReference type="Proteomes" id="UP001169027"/>
    </source>
</evidence>
<keyword evidence="4" id="KW-1185">Reference proteome</keyword>
<evidence type="ECO:0000259" key="1">
    <source>
        <dbReference type="Pfam" id="PF00723"/>
    </source>
</evidence>
<feature type="domain" description="Trehalase-like N-terminal" evidence="2">
    <location>
        <begin position="2"/>
        <end position="80"/>
    </location>
</feature>